<dbReference type="Pfam" id="PF00644">
    <property type="entry name" value="PARP"/>
    <property type="match status" value="1"/>
</dbReference>
<feature type="region of interest" description="Disordered" evidence="1">
    <location>
        <begin position="389"/>
        <end position="437"/>
    </location>
</feature>
<dbReference type="Gene3D" id="3.40.630.30">
    <property type="match status" value="1"/>
</dbReference>
<dbReference type="Gene3D" id="3.90.228.10">
    <property type="match status" value="1"/>
</dbReference>
<accession>A0A8J5XV34</accession>
<feature type="domain" description="N-acetyltransferase" evidence="2">
    <location>
        <begin position="166"/>
        <end position="249"/>
    </location>
</feature>
<sequence>MEHAEPLQPFSVVRNGEPLLLTPVLATSSGSDDELREAAISLFHHVLPGVARKFMRKLFASEHARTILLMRSVEDVLAERLRRAAPDEVAAPPAAAGDDGVGSEDTSSFSGPSDDDAPAGASDVEHAGSGAGMPGSNSDGSSAVDDESLADELGGCSPAGAPAVACAVRTKHRVVGAASFELVEEAQCPRDVHRVLQVTLLGVRTKFQALGLGAQLLRRVLSPRLSGAYDATITFADHDAVRFFRKFGFSDDAILTSRFRAVVDAWDQSTLMVRHNVCAPPRGVAGGGATDALLYPPAAIAEPRYLAGDDLRARIDGWREARVLGYSQELSMLEMTHAELCMLRQRVVRQDDYVRFLKAEVVQLHQQRGALADEVARLTALLQQQQPHVDALQQQQSQPPRQLTLPRTPPRVPVEAPAGGSRTGASAAATRDLQGGQREVMRVSPLSSLLEPMDAHSHECARLAEAFAASLRPADHACGALRLRRVWQLASAEARAARSRDFDAAALALASVAGVRGSGEREAATGCSELELYLGAPVEVLQHVLVNGFDLELWPPRNEALRQLEVFGEGMYLTRSASQAHRFCAGCGFVLLVRARLGNCHAVGVPDRARSRPDGESGVLVVPGRQLPGDTPGAFAEEFVIFKKRIPPLMPLCLLEVDEAHDAVPASHPGR</sequence>
<dbReference type="Pfam" id="PF00583">
    <property type="entry name" value="Acetyltransf_1"/>
    <property type="match status" value="1"/>
</dbReference>
<feature type="domain" description="PARP catalytic" evidence="3">
    <location>
        <begin position="529"/>
        <end position="618"/>
    </location>
</feature>
<dbReference type="AlphaFoldDB" id="A0A8J5XV34"/>
<proteinExistence type="predicted"/>
<evidence type="ECO:0000313" key="5">
    <source>
        <dbReference type="Proteomes" id="UP000751190"/>
    </source>
</evidence>
<feature type="compositionally biased region" description="Low complexity" evidence="1">
    <location>
        <begin position="87"/>
        <end position="98"/>
    </location>
</feature>
<reference evidence="4" key="1">
    <citation type="submission" date="2021-05" db="EMBL/GenBank/DDBJ databases">
        <title>The genome of the haptophyte Pavlova lutheri (Diacronema luteri, Pavlovales) - a model for lipid biosynthesis in eukaryotic algae.</title>
        <authorList>
            <person name="Hulatt C.J."/>
            <person name="Posewitz M.C."/>
        </authorList>
    </citation>
    <scope>NUCLEOTIDE SEQUENCE</scope>
    <source>
        <strain evidence="4">NIVA-4/92</strain>
    </source>
</reference>
<dbReference type="SUPFAM" id="SSF55729">
    <property type="entry name" value="Acyl-CoA N-acyltransferases (Nat)"/>
    <property type="match status" value="1"/>
</dbReference>
<feature type="compositionally biased region" description="Low complexity" evidence="1">
    <location>
        <begin position="418"/>
        <end position="431"/>
    </location>
</feature>
<comment type="caution">
    <text evidence="4">The sequence shown here is derived from an EMBL/GenBank/DDBJ whole genome shotgun (WGS) entry which is preliminary data.</text>
</comment>
<keyword evidence="5" id="KW-1185">Reference proteome</keyword>
<dbReference type="InterPro" id="IPR012317">
    <property type="entry name" value="Poly(ADP-ribose)pol_cat_dom"/>
</dbReference>
<dbReference type="OrthoDB" id="6021986at2759"/>
<evidence type="ECO:0000259" key="2">
    <source>
        <dbReference type="Pfam" id="PF00583"/>
    </source>
</evidence>
<evidence type="ECO:0000259" key="3">
    <source>
        <dbReference type="Pfam" id="PF00644"/>
    </source>
</evidence>
<dbReference type="EMBL" id="JAGTXO010000002">
    <property type="protein sequence ID" value="KAG8469531.1"/>
    <property type="molecule type" value="Genomic_DNA"/>
</dbReference>
<feature type="compositionally biased region" description="Low complexity" evidence="1">
    <location>
        <begin position="392"/>
        <end position="406"/>
    </location>
</feature>
<dbReference type="GO" id="GO:0016747">
    <property type="term" value="F:acyltransferase activity, transferring groups other than amino-acyl groups"/>
    <property type="evidence" value="ECO:0007669"/>
    <property type="project" value="InterPro"/>
</dbReference>
<dbReference type="SUPFAM" id="SSF56399">
    <property type="entry name" value="ADP-ribosylation"/>
    <property type="match status" value="1"/>
</dbReference>
<dbReference type="InterPro" id="IPR000182">
    <property type="entry name" value="GNAT_dom"/>
</dbReference>
<organism evidence="4 5">
    <name type="scientific">Diacronema lutheri</name>
    <name type="common">Unicellular marine alga</name>
    <name type="synonym">Monochrysis lutheri</name>
    <dbReference type="NCBI Taxonomy" id="2081491"/>
    <lineage>
        <taxon>Eukaryota</taxon>
        <taxon>Haptista</taxon>
        <taxon>Haptophyta</taxon>
        <taxon>Pavlovophyceae</taxon>
        <taxon>Pavlovales</taxon>
        <taxon>Pavlovaceae</taxon>
        <taxon>Diacronema</taxon>
    </lineage>
</organism>
<gene>
    <name evidence="4" type="ORF">KFE25_005986</name>
</gene>
<dbReference type="InterPro" id="IPR016181">
    <property type="entry name" value="Acyl_CoA_acyltransferase"/>
</dbReference>
<feature type="region of interest" description="Disordered" evidence="1">
    <location>
        <begin position="85"/>
        <end position="151"/>
    </location>
</feature>
<protein>
    <recommendedName>
        <fullName evidence="6">N-acetyltransferase domain-containing protein</fullName>
    </recommendedName>
</protein>
<evidence type="ECO:0000256" key="1">
    <source>
        <dbReference type="SAM" id="MobiDB-lite"/>
    </source>
</evidence>
<evidence type="ECO:0000313" key="4">
    <source>
        <dbReference type="EMBL" id="KAG8469531.1"/>
    </source>
</evidence>
<dbReference type="GO" id="GO:0003950">
    <property type="term" value="F:NAD+ poly-ADP-ribosyltransferase activity"/>
    <property type="evidence" value="ECO:0007669"/>
    <property type="project" value="InterPro"/>
</dbReference>
<dbReference type="Proteomes" id="UP000751190">
    <property type="component" value="Unassembled WGS sequence"/>
</dbReference>
<evidence type="ECO:0008006" key="6">
    <source>
        <dbReference type="Google" id="ProtNLM"/>
    </source>
</evidence>
<name>A0A8J5XV34_DIALT</name>